<evidence type="ECO:0000256" key="1">
    <source>
        <dbReference type="ARBA" id="ARBA00022723"/>
    </source>
</evidence>
<protein>
    <submittedName>
        <fullName evidence="3">MBL fold metallo-hydrolase</fullName>
    </submittedName>
</protein>
<dbReference type="SUPFAM" id="SSF56281">
    <property type="entry name" value="Metallo-hydrolase/oxidoreductase"/>
    <property type="match status" value="1"/>
</dbReference>
<dbReference type="GO" id="GO:0016787">
    <property type="term" value="F:hydrolase activity"/>
    <property type="evidence" value="ECO:0007669"/>
    <property type="project" value="UniProtKB-KW"/>
</dbReference>
<dbReference type="EMBL" id="PFFQ01000032">
    <property type="protein sequence ID" value="PIW16978.1"/>
    <property type="molecule type" value="Genomic_DNA"/>
</dbReference>
<dbReference type="InterPro" id="IPR051682">
    <property type="entry name" value="Mito_Persulfide_Diox"/>
</dbReference>
<dbReference type="GO" id="GO:0050313">
    <property type="term" value="F:sulfur dioxygenase activity"/>
    <property type="evidence" value="ECO:0007669"/>
    <property type="project" value="InterPro"/>
</dbReference>
<dbReference type="CDD" id="cd07724">
    <property type="entry name" value="POD-like_MBL-fold"/>
    <property type="match status" value="1"/>
</dbReference>
<evidence type="ECO:0000313" key="4">
    <source>
        <dbReference type="Proteomes" id="UP000231019"/>
    </source>
</evidence>
<organism evidence="3 4">
    <name type="scientific">bacterium (Candidatus Blackallbacteria) CG17_big_fil_post_rev_8_21_14_2_50_48_46</name>
    <dbReference type="NCBI Taxonomy" id="2014261"/>
    <lineage>
        <taxon>Bacteria</taxon>
        <taxon>Candidatus Blackallbacteria</taxon>
    </lineage>
</organism>
<dbReference type="SMART" id="SM00849">
    <property type="entry name" value="Lactamase_B"/>
    <property type="match status" value="1"/>
</dbReference>
<dbReference type="InterPro" id="IPR044528">
    <property type="entry name" value="POD-like_MBL-fold"/>
</dbReference>
<dbReference type="InterPro" id="IPR001279">
    <property type="entry name" value="Metallo-B-lactamas"/>
</dbReference>
<dbReference type="PANTHER" id="PTHR43084">
    <property type="entry name" value="PERSULFIDE DIOXYGENASE ETHE1"/>
    <property type="match status" value="1"/>
</dbReference>
<dbReference type="PANTHER" id="PTHR43084:SF1">
    <property type="entry name" value="PERSULFIDE DIOXYGENASE ETHE1, MITOCHONDRIAL"/>
    <property type="match status" value="1"/>
</dbReference>
<dbReference type="AlphaFoldDB" id="A0A2M7G503"/>
<dbReference type="GO" id="GO:0046872">
    <property type="term" value="F:metal ion binding"/>
    <property type="evidence" value="ECO:0007669"/>
    <property type="project" value="UniProtKB-KW"/>
</dbReference>
<evidence type="ECO:0000313" key="3">
    <source>
        <dbReference type="EMBL" id="PIW16978.1"/>
    </source>
</evidence>
<reference evidence="3 4" key="1">
    <citation type="submission" date="2017-09" db="EMBL/GenBank/DDBJ databases">
        <title>Depth-based differentiation of microbial function through sediment-hosted aquifers and enrichment of novel symbionts in the deep terrestrial subsurface.</title>
        <authorList>
            <person name="Probst A.J."/>
            <person name="Ladd B."/>
            <person name="Jarett J.K."/>
            <person name="Geller-Mcgrath D.E."/>
            <person name="Sieber C.M."/>
            <person name="Emerson J.B."/>
            <person name="Anantharaman K."/>
            <person name="Thomas B.C."/>
            <person name="Malmstrom R."/>
            <person name="Stieglmeier M."/>
            <person name="Klingl A."/>
            <person name="Woyke T."/>
            <person name="Ryan C.M."/>
            <person name="Banfield J.F."/>
        </authorList>
    </citation>
    <scope>NUCLEOTIDE SEQUENCE [LARGE SCALE GENOMIC DNA]</scope>
    <source>
        <strain evidence="3">CG17_big_fil_post_rev_8_21_14_2_50_48_46</strain>
    </source>
</reference>
<dbReference type="Gene3D" id="3.60.15.10">
    <property type="entry name" value="Ribonuclease Z/Hydroxyacylglutathione hydrolase-like"/>
    <property type="match status" value="1"/>
</dbReference>
<dbReference type="GO" id="GO:0006749">
    <property type="term" value="P:glutathione metabolic process"/>
    <property type="evidence" value="ECO:0007669"/>
    <property type="project" value="InterPro"/>
</dbReference>
<keyword evidence="1" id="KW-0479">Metal-binding</keyword>
<dbReference type="Pfam" id="PF00753">
    <property type="entry name" value="Lactamase_B"/>
    <property type="match status" value="1"/>
</dbReference>
<dbReference type="Proteomes" id="UP000231019">
    <property type="component" value="Unassembled WGS sequence"/>
</dbReference>
<gene>
    <name evidence="3" type="ORF">COW36_10790</name>
</gene>
<keyword evidence="3" id="KW-0378">Hydrolase</keyword>
<dbReference type="GO" id="GO:0070813">
    <property type="term" value="P:hydrogen sulfide metabolic process"/>
    <property type="evidence" value="ECO:0007669"/>
    <property type="project" value="TreeGrafter"/>
</dbReference>
<dbReference type="InterPro" id="IPR036866">
    <property type="entry name" value="RibonucZ/Hydroxyglut_hydro"/>
</dbReference>
<feature type="domain" description="Metallo-beta-lactamase" evidence="2">
    <location>
        <begin position="14"/>
        <end position="205"/>
    </location>
</feature>
<comment type="caution">
    <text evidence="3">The sequence shown here is derived from an EMBL/GenBank/DDBJ whole genome shotgun (WGS) entry which is preliminary data.</text>
</comment>
<proteinExistence type="predicted"/>
<name>A0A2M7G503_9BACT</name>
<accession>A0A2M7G503</accession>
<evidence type="ECO:0000259" key="2">
    <source>
        <dbReference type="SMART" id="SM00849"/>
    </source>
</evidence>
<sequence length="285" mass="31969">MCMKIETFYDPKTYTLTYVVFDPDTKDAVIIDPVLDYDPAASKISTESFEKNKEFIDQNDLKLHYILETHAHADHLSSSQYIKDAYPEAKIGIGENIKTVQEVFKGLFNYTSLKTDGSQFDQLFVDGEEISAGSLRFKVINTPGHTPACVSYLIEDAVFTGDSLFMEDFGTGRCDFPGGCSVDMYTSIHEKLYNLPDDTRVFVGHDYQPGGREVKYETTIGKSKVENVFLKAETDKDAFVSHRNLRDKTLHAPVLLLPSVQVNVNAGSFPPAEDNGMSYLKIPLR</sequence>